<evidence type="ECO:0000313" key="1">
    <source>
        <dbReference type="EMBL" id="SCX92865.1"/>
    </source>
</evidence>
<proteinExistence type="predicted"/>
<keyword evidence="2" id="KW-1185">Reference proteome</keyword>
<sequence>MPKQTFLNLPDEKREIILEVADVKMISIALFHYIKCINARAFFAYSKLGYVH</sequence>
<organism evidence="1 2">
    <name type="scientific">Alkaliphilus peptidifermentans DSM 18978</name>
    <dbReference type="NCBI Taxonomy" id="1120976"/>
    <lineage>
        <taxon>Bacteria</taxon>
        <taxon>Bacillati</taxon>
        <taxon>Bacillota</taxon>
        <taxon>Clostridia</taxon>
        <taxon>Peptostreptococcales</taxon>
        <taxon>Natronincolaceae</taxon>
        <taxon>Alkaliphilus</taxon>
    </lineage>
</organism>
<accession>A0A1G5BRL4</accession>
<dbReference type="AlphaFoldDB" id="A0A1G5BRL4"/>
<dbReference type="EMBL" id="FMUS01000002">
    <property type="protein sequence ID" value="SCX92865.1"/>
    <property type="molecule type" value="Genomic_DNA"/>
</dbReference>
<protein>
    <submittedName>
        <fullName evidence="1">Uncharacterized protein</fullName>
    </submittedName>
</protein>
<reference evidence="1 2" key="1">
    <citation type="submission" date="2016-10" db="EMBL/GenBank/DDBJ databases">
        <authorList>
            <person name="de Groot N.N."/>
        </authorList>
    </citation>
    <scope>NUCLEOTIDE SEQUENCE [LARGE SCALE GENOMIC DNA]</scope>
    <source>
        <strain evidence="1 2">DSM 18978</strain>
    </source>
</reference>
<evidence type="ECO:0000313" key="2">
    <source>
        <dbReference type="Proteomes" id="UP000198636"/>
    </source>
</evidence>
<dbReference type="RefSeq" id="WP_176758834.1">
    <property type="nucleotide sequence ID" value="NZ_FMUS01000002.1"/>
</dbReference>
<gene>
    <name evidence="1" type="ORF">SAMN03080606_00503</name>
</gene>
<dbReference type="Gene3D" id="1.10.357.10">
    <property type="entry name" value="Tetracycline Repressor, domain 2"/>
    <property type="match status" value="1"/>
</dbReference>
<name>A0A1G5BRL4_9FIRM</name>
<dbReference type="Proteomes" id="UP000198636">
    <property type="component" value="Unassembled WGS sequence"/>
</dbReference>